<comment type="caution">
    <text evidence="1">The sequence shown here is derived from an EMBL/GenBank/DDBJ whole genome shotgun (WGS) entry which is preliminary data.</text>
</comment>
<evidence type="ECO:0000313" key="2">
    <source>
        <dbReference type="Proteomes" id="UP001295684"/>
    </source>
</evidence>
<gene>
    <name evidence="1" type="ORF">ECRASSUSDP1_LOCUS13248</name>
</gene>
<dbReference type="AlphaFoldDB" id="A0AAD1XGP0"/>
<dbReference type="EMBL" id="CAMPGE010013178">
    <property type="protein sequence ID" value="CAI2371922.1"/>
    <property type="molecule type" value="Genomic_DNA"/>
</dbReference>
<evidence type="ECO:0000313" key="1">
    <source>
        <dbReference type="EMBL" id="CAI2371922.1"/>
    </source>
</evidence>
<reference evidence="1" key="1">
    <citation type="submission" date="2023-07" db="EMBL/GenBank/DDBJ databases">
        <authorList>
            <consortium name="AG Swart"/>
            <person name="Singh M."/>
            <person name="Singh A."/>
            <person name="Seah K."/>
            <person name="Emmerich C."/>
        </authorList>
    </citation>
    <scope>NUCLEOTIDE SEQUENCE</scope>
    <source>
        <strain evidence="1">DP1</strain>
    </source>
</reference>
<keyword evidence="2" id="KW-1185">Reference proteome</keyword>
<name>A0AAD1XGP0_EUPCR</name>
<proteinExistence type="predicted"/>
<sequence length="54" mass="6043">MLKINKSLRKIIIQVRMIICSISKTSIYKTVLTEKLFSENTHLQCGSSGLLSSS</sequence>
<protein>
    <submittedName>
        <fullName evidence="1">Uncharacterized protein</fullName>
    </submittedName>
</protein>
<organism evidence="1 2">
    <name type="scientific">Euplotes crassus</name>
    <dbReference type="NCBI Taxonomy" id="5936"/>
    <lineage>
        <taxon>Eukaryota</taxon>
        <taxon>Sar</taxon>
        <taxon>Alveolata</taxon>
        <taxon>Ciliophora</taxon>
        <taxon>Intramacronucleata</taxon>
        <taxon>Spirotrichea</taxon>
        <taxon>Hypotrichia</taxon>
        <taxon>Euplotida</taxon>
        <taxon>Euplotidae</taxon>
        <taxon>Moneuplotes</taxon>
    </lineage>
</organism>
<dbReference type="Proteomes" id="UP001295684">
    <property type="component" value="Unassembled WGS sequence"/>
</dbReference>
<accession>A0AAD1XGP0</accession>